<dbReference type="NCBIfam" id="TIGR02122">
    <property type="entry name" value="TRAP_TAXI"/>
    <property type="match status" value="1"/>
</dbReference>
<gene>
    <name evidence="5" type="ORF">HOP51_03190</name>
</gene>
<dbReference type="Gene3D" id="3.40.190.10">
    <property type="entry name" value="Periplasmic binding protein-like II"/>
    <property type="match status" value="2"/>
</dbReference>
<evidence type="ECO:0000256" key="1">
    <source>
        <dbReference type="ARBA" id="ARBA00004418"/>
    </source>
</evidence>
<accession>A0ABS9AB22</accession>
<dbReference type="RefSeq" id="WP_234272501.1">
    <property type="nucleotide sequence ID" value="NZ_JABFTT010000002.1"/>
</dbReference>
<organism evidence="5 6">
    <name type="scientific">Billgrantia zhangzhouensis</name>
    <dbReference type="NCBI Taxonomy" id="2733481"/>
    <lineage>
        <taxon>Bacteria</taxon>
        <taxon>Pseudomonadati</taxon>
        <taxon>Pseudomonadota</taxon>
        <taxon>Gammaproteobacteria</taxon>
        <taxon>Oceanospirillales</taxon>
        <taxon>Halomonadaceae</taxon>
        <taxon>Billgrantia</taxon>
    </lineage>
</organism>
<evidence type="ECO:0000256" key="4">
    <source>
        <dbReference type="SAM" id="SignalP"/>
    </source>
</evidence>
<feature type="chain" id="PRO_5045679894" evidence="4">
    <location>
        <begin position="26"/>
        <end position="386"/>
    </location>
</feature>
<keyword evidence="3 4" id="KW-0732">Signal</keyword>
<evidence type="ECO:0000256" key="2">
    <source>
        <dbReference type="ARBA" id="ARBA00010742"/>
    </source>
</evidence>
<comment type="similarity">
    <text evidence="2">Belongs to the bacterial solute-binding protein SsuA/TauA family.</text>
</comment>
<evidence type="ECO:0000256" key="3">
    <source>
        <dbReference type="ARBA" id="ARBA00022729"/>
    </source>
</evidence>
<comment type="subcellular location">
    <subcellularLocation>
        <location evidence="1">Periplasm</location>
    </subcellularLocation>
</comment>
<dbReference type="PANTHER" id="PTHR30024">
    <property type="entry name" value="ALIPHATIC SULFONATES-BINDING PROTEIN-RELATED"/>
    <property type="match status" value="1"/>
</dbReference>
<dbReference type="SUPFAM" id="SSF53850">
    <property type="entry name" value="Periplasmic binding protein-like II"/>
    <property type="match status" value="1"/>
</dbReference>
<dbReference type="InterPro" id="IPR011852">
    <property type="entry name" value="TRAP_TAXI"/>
</dbReference>
<evidence type="ECO:0000313" key="5">
    <source>
        <dbReference type="EMBL" id="MCE8019128.1"/>
    </source>
</evidence>
<name>A0ABS9AB22_9GAMM</name>
<dbReference type="Proteomes" id="UP001320122">
    <property type="component" value="Unassembled WGS sequence"/>
</dbReference>
<feature type="signal peptide" evidence="4">
    <location>
        <begin position="1"/>
        <end position="25"/>
    </location>
</feature>
<protein>
    <submittedName>
        <fullName evidence="5">TAXI family TRAP transporter solute-binding subunit</fullName>
    </submittedName>
</protein>
<comment type="caution">
    <text evidence="5">The sequence shown here is derived from an EMBL/GenBank/DDBJ whole genome shotgun (WGS) entry which is preliminary data.</text>
</comment>
<evidence type="ECO:0000313" key="6">
    <source>
        <dbReference type="Proteomes" id="UP001320122"/>
    </source>
</evidence>
<dbReference type="EMBL" id="JABFTT010000002">
    <property type="protein sequence ID" value="MCE8019128.1"/>
    <property type="molecule type" value="Genomic_DNA"/>
</dbReference>
<proteinExistence type="inferred from homology"/>
<dbReference type="PANTHER" id="PTHR30024:SF47">
    <property type="entry name" value="TAURINE-BINDING PERIPLASMIC PROTEIN"/>
    <property type="match status" value="1"/>
</dbReference>
<sequence length="386" mass="41941">MRQLSQSRALIALPLSLLSAGVTQAAEVELPHTMAWTAYGTNSSGYAQAVAIGNMLQNHYGTSVRILPGDNDVSRMTPLKQGRVDLCACGIASYYGAEGVMMFAHPDWGPQPIRLLTTSTASFGLSLAVAGDLGVATPADLAGKRIAYIRGDDALNKGTEAYLAFGGLTWDDVERVDYPGYARSFDGIIAGDVDASFTTTVTPPAQQLASSPRGVSWPVLDPDDAEGWERMLAVAPYFQPHEVTAGAGDVSTDNPVPSASYPYPIVVANQDLDDNIAYGLIRALQDNYDDYKDAAPGAMGYALEYQDLTWVLPFHDAVVEYYKEIGEWTDDMQAHQDSLVERQSLLLEAWNAFIEDAPSDEEEFRDAWMQARATALRESGFEPVFE</sequence>
<keyword evidence="6" id="KW-1185">Reference proteome</keyword>
<dbReference type="Pfam" id="PF16868">
    <property type="entry name" value="NMT1_3"/>
    <property type="match status" value="1"/>
</dbReference>
<reference evidence="5 6" key="1">
    <citation type="journal article" date="2021" name="Front. Microbiol.">
        <title>Aerobic Denitrification and Heterotrophic Sulfur Oxidation in the Genus Halomonas Revealed by Six Novel Species Characterizations and Genome-Based Analysis.</title>
        <authorList>
            <person name="Wang L."/>
            <person name="Shao Z."/>
        </authorList>
    </citation>
    <scope>NUCLEOTIDE SEQUENCE [LARGE SCALE GENOMIC DNA]</scope>
    <source>
        <strain evidence="5 6">MCCC 1A11036</strain>
    </source>
</reference>